<protein>
    <submittedName>
        <fullName evidence="2">Uncharacterized protein</fullName>
    </submittedName>
</protein>
<reference evidence="2" key="1">
    <citation type="submission" date="2022-11" db="UniProtKB">
        <authorList>
            <consortium name="WormBaseParasite"/>
        </authorList>
    </citation>
    <scope>IDENTIFICATION</scope>
</reference>
<name>A0A915L2Z0_ROMCU</name>
<dbReference type="AlphaFoldDB" id="A0A915L2Z0"/>
<evidence type="ECO:0000313" key="1">
    <source>
        <dbReference type="Proteomes" id="UP000887565"/>
    </source>
</evidence>
<keyword evidence="1" id="KW-1185">Reference proteome</keyword>
<evidence type="ECO:0000313" key="2">
    <source>
        <dbReference type="WBParaSite" id="nRc.2.0.1.t45484-RA"/>
    </source>
</evidence>
<accession>A0A915L2Z0</accession>
<organism evidence="1 2">
    <name type="scientific">Romanomermis culicivorax</name>
    <name type="common">Nematode worm</name>
    <dbReference type="NCBI Taxonomy" id="13658"/>
    <lineage>
        <taxon>Eukaryota</taxon>
        <taxon>Metazoa</taxon>
        <taxon>Ecdysozoa</taxon>
        <taxon>Nematoda</taxon>
        <taxon>Enoplea</taxon>
        <taxon>Dorylaimia</taxon>
        <taxon>Mermithida</taxon>
        <taxon>Mermithoidea</taxon>
        <taxon>Mermithidae</taxon>
        <taxon>Romanomermis</taxon>
    </lineage>
</organism>
<proteinExistence type="predicted"/>
<dbReference type="Proteomes" id="UP000887565">
    <property type="component" value="Unplaced"/>
</dbReference>
<sequence length="101" mass="10892">MPPRSIEESAATARIQSSAARAPPMNIDCCNDYGIVADHSLGLSTLYHCHTNTGHKLTLPPPMMFLEVSATYPLSNARASPGAHPLPGMKQCEKSAINWVF</sequence>
<dbReference type="WBParaSite" id="nRc.2.0.1.t45484-RA">
    <property type="protein sequence ID" value="nRc.2.0.1.t45484-RA"/>
    <property type="gene ID" value="nRc.2.0.1.g45484"/>
</dbReference>